<dbReference type="Proteomes" id="UP000014760">
    <property type="component" value="Unassembled WGS sequence"/>
</dbReference>
<evidence type="ECO:0000313" key="3">
    <source>
        <dbReference type="EnsemblMetazoa" id="CapteP208135"/>
    </source>
</evidence>
<proteinExistence type="predicted"/>
<reference evidence="2 4" key="2">
    <citation type="journal article" date="2013" name="Nature">
        <title>Insights into bilaterian evolution from three spiralian genomes.</title>
        <authorList>
            <person name="Simakov O."/>
            <person name="Marletaz F."/>
            <person name="Cho S.J."/>
            <person name="Edsinger-Gonzales E."/>
            <person name="Havlak P."/>
            <person name="Hellsten U."/>
            <person name="Kuo D.H."/>
            <person name="Larsson T."/>
            <person name="Lv J."/>
            <person name="Arendt D."/>
            <person name="Savage R."/>
            <person name="Osoegawa K."/>
            <person name="de Jong P."/>
            <person name="Grimwood J."/>
            <person name="Chapman J.A."/>
            <person name="Shapiro H."/>
            <person name="Aerts A."/>
            <person name="Otillar R.P."/>
            <person name="Terry A.Y."/>
            <person name="Boore J.L."/>
            <person name="Grigoriev I.V."/>
            <person name="Lindberg D.R."/>
            <person name="Seaver E.C."/>
            <person name="Weisblat D.A."/>
            <person name="Putnam N.H."/>
            <person name="Rokhsar D.S."/>
        </authorList>
    </citation>
    <scope>NUCLEOTIDE SEQUENCE</scope>
    <source>
        <strain evidence="2 4">I ESC-2004</strain>
    </source>
</reference>
<feature type="region of interest" description="Disordered" evidence="1">
    <location>
        <begin position="23"/>
        <end position="219"/>
    </location>
</feature>
<feature type="non-terminal residue" evidence="2">
    <location>
        <position position="1"/>
    </location>
</feature>
<dbReference type="EMBL" id="KB295451">
    <property type="protein sequence ID" value="ELU13152.1"/>
    <property type="molecule type" value="Genomic_DNA"/>
</dbReference>
<organism evidence="2">
    <name type="scientific">Capitella teleta</name>
    <name type="common">Polychaete worm</name>
    <dbReference type="NCBI Taxonomy" id="283909"/>
    <lineage>
        <taxon>Eukaryota</taxon>
        <taxon>Metazoa</taxon>
        <taxon>Spiralia</taxon>
        <taxon>Lophotrochozoa</taxon>
        <taxon>Annelida</taxon>
        <taxon>Polychaeta</taxon>
        <taxon>Sedentaria</taxon>
        <taxon>Scolecida</taxon>
        <taxon>Capitellidae</taxon>
        <taxon>Capitella</taxon>
    </lineage>
</organism>
<reference evidence="3" key="3">
    <citation type="submission" date="2015-06" db="UniProtKB">
        <authorList>
            <consortium name="EnsemblMetazoa"/>
        </authorList>
    </citation>
    <scope>IDENTIFICATION</scope>
</reference>
<evidence type="ECO:0000256" key="1">
    <source>
        <dbReference type="SAM" id="MobiDB-lite"/>
    </source>
</evidence>
<name>R7V3W6_CAPTE</name>
<dbReference type="OMA" id="DIARCKH"/>
<dbReference type="HOGENOM" id="CLU_550529_0_0_1"/>
<evidence type="ECO:0000313" key="4">
    <source>
        <dbReference type="Proteomes" id="UP000014760"/>
    </source>
</evidence>
<dbReference type="EMBL" id="AMQN01039482">
    <property type="status" value="NOT_ANNOTATED_CDS"/>
    <property type="molecule type" value="Genomic_DNA"/>
</dbReference>
<sequence>PVVDKEKEQARIARAIERREAREQAKAEKQKAEALRQAEEKRKAEEKARLEKEKAEERRLAEEKRKAEEKAKREKQKAEELKLAEEKRIAEEKAKAEKQKAEALRLAEEKRKAEEKAKQDKAKAEQQKAEALKLAEEKRIAEEKAKAEKQKAEALRLAEEKRKAEDKAKAEQQKVEELRLAEEKRIAEEKARDQKAKAEKEKTEALAQEQKRKEEERLLAEKQQEEAARIAKEDAEKAEQIKQAADSILPSRPIAYQIASQEDPRIMNFDQAITRRFKVSGSYLDKGEQGNNIIKDNRGREFLNVIAFWDVLVEPQSNGENHYYGSIQFPLGSRHPAIIKSTVPEDEISLGCQASEVVVLKSFETEGVDYTHGLVDAYLAHSVVMPDGTVAFQEVVRQPSFSLINVETGCMPRDMFSCSHVDPERMGHDKTLYALPAVAGAGLGMDPGTEWATPCGSSNRTLQYLQILINASHRITGLKALVRYQCNVFTDSDFER</sequence>
<dbReference type="STRING" id="283909.R7V3W6"/>
<evidence type="ECO:0000313" key="2">
    <source>
        <dbReference type="EMBL" id="ELU13152.1"/>
    </source>
</evidence>
<accession>R7V3W6</accession>
<protein>
    <submittedName>
        <fullName evidence="2 3">Uncharacterized protein</fullName>
    </submittedName>
</protein>
<reference evidence="4" key="1">
    <citation type="submission" date="2012-12" db="EMBL/GenBank/DDBJ databases">
        <authorList>
            <person name="Hellsten U."/>
            <person name="Grimwood J."/>
            <person name="Chapman J.A."/>
            <person name="Shapiro H."/>
            <person name="Aerts A."/>
            <person name="Otillar R.P."/>
            <person name="Terry A.Y."/>
            <person name="Boore J.L."/>
            <person name="Simakov O."/>
            <person name="Marletaz F."/>
            <person name="Cho S.-J."/>
            <person name="Edsinger-Gonzales E."/>
            <person name="Havlak P."/>
            <person name="Kuo D.-H."/>
            <person name="Larsson T."/>
            <person name="Lv J."/>
            <person name="Arendt D."/>
            <person name="Savage R."/>
            <person name="Osoegawa K."/>
            <person name="de Jong P."/>
            <person name="Lindberg D.R."/>
            <person name="Seaver E.C."/>
            <person name="Weisblat D.A."/>
            <person name="Putnam N.H."/>
            <person name="Grigoriev I.V."/>
            <person name="Rokhsar D.S."/>
        </authorList>
    </citation>
    <scope>NUCLEOTIDE SEQUENCE</scope>
    <source>
        <strain evidence="4">I ESC-2004</strain>
    </source>
</reference>
<dbReference type="EnsemblMetazoa" id="CapteT208135">
    <property type="protein sequence ID" value="CapteP208135"/>
    <property type="gene ID" value="CapteG208135"/>
</dbReference>
<dbReference type="AlphaFoldDB" id="R7V3W6"/>
<gene>
    <name evidence="2" type="ORF">CAPTEDRAFT_208135</name>
</gene>
<keyword evidence="4" id="KW-1185">Reference proteome</keyword>